<evidence type="ECO:0000259" key="1">
    <source>
        <dbReference type="Pfam" id="PF14588"/>
    </source>
</evidence>
<dbReference type="InterPro" id="IPR035959">
    <property type="entry name" value="RutC-like_sf"/>
</dbReference>
<dbReference type="InterPro" id="IPR013813">
    <property type="entry name" value="Endoribo_LPSP/chorism_mut-like"/>
</dbReference>
<organism evidence="2 3">
    <name type="scientific">Rhizobium etli bv. mimosae str. IE4771</name>
    <dbReference type="NCBI Taxonomy" id="1432050"/>
    <lineage>
        <taxon>Bacteria</taxon>
        <taxon>Pseudomonadati</taxon>
        <taxon>Pseudomonadota</taxon>
        <taxon>Alphaproteobacteria</taxon>
        <taxon>Hyphomicrobiales</taxon>
        <taxon>Rhizobiaceae</taxon>
        <taxon>Rhizobium/Agrobacterium group</taxon>
        <taxon>Rhizobium</taxon>
    </lineage>
</organism>
<evidence type="ECO:0000313" key="3">
    <source>
        <dbReference type="Proteomes" id="UP000027180"/>
    </source>
</evidence>
<dbReference type="OrthoDB" id="9806350at2"/>
<reference evidence="2 3" key="1">
    <citation type="submission" date="2013-12" db="EMBL/GenBank/DDBJ databases">
        <title>Complete genome sequence of Rhizobium etli bv. mimosae IE4771.</title>
        <authorList>
            <person name="Bustos P."/>
            <person name="Santamaria R.I."/>
            <person name="Lozano L."/>
            <person name="Ormeno-Orrillo E."/>
            <person name="Rogel M.A."/>
            <person name="Romero D."/>
            <person name="Cevallos M.A."/>
            <person name="Martinez-Romero E."/>
            <person name="Gonzalez V."/>
        </authorList>
    </citation>
    <scope>NUCLEOTIDE SEQUENCE [LARGE SCALE GENOMIC DNA]</scope>
    <source>
        <strain evidence="2 3">IE4771</strain>
    </source>
</reference>
<dbReference type="PANTHER" id="PTHR43760">
    <property type="entry name" value="ENDORIBONUCLEASE-RELATED"/>
    <property type="match status" value="1"/>
</dbReference>
<sequence length="162" mass="17153">MVNHEKAQAAGAERRLQELGITLPPPPTPFGAYVEATRTGNLVFFSGMLPVVGHEPRYIGRVGGALTSEDGRKAAETATLSALSAARDYLGSLDSVVRIVKLGVYIATEGDFRDHPRVADGASELLLAVFGEEKLSGRVVLGVASLPLGMPVEIELVIEVED</sequence>
<dbReference type="RefSeq" id="WP_010054788.1">
    <property type="nucleotide sequence ID" value="NZ_CP006986.1"/>
</dbReference>
<dbReference type="Pfam" id="PF14588">
    <property type="entry name" value="YjgF_endoribonc"/>
    <property type="match status" value="1"/>
</dbReference>
<dbReference type="Proteomes" id="UP000027180">
    <property type="component" value="Chromosome"/>
</dbReference>
<protein>
    <submittedName>
        <fullName evidence="2">Endoribonuclease L-PSP protein</fullName>
    </submittedName>
</protein>
<dbReference type="PANTHER" id="PTHR43760:SF1">
    <property type="entry name" value="ENDORIBONUCLEASE L-PSP_CHORISMATE MUTASE-LIKE DOMAIN-CONTAINING PROTEIN"/>
    <property type="match status" value="1"/>
</dbReference>
<evidence type="ECO:0000313" key="2">
    <source>
        <dbReference type="EMBL" id="AIC27951.1"/>
    </source>
</evidence>
<dbReference type="HOGENOM" id="CLU_104845_0_0_5"/>
<dbReference type="AlphaFoldDB" id="A0A060I8M4"/>
<dbReference type="Gene3D" id="3.30.1330.40">
    <property type="entry name" value="RutC-like"/>
    <property type="match status" value="1"/>
</dbReference>
<proteinExistence type="predicted"/>
<dbReference type="EMBL" id="CP006986">
    <property type="protein sequence ID" value="AIC27951.1"/>
    <property type="molecule type" value="Genomic_DNA"/>
</dbReference>
<feature type="domain" description="Endoribonuclease L-PSP/chorismate mutase-like" evidence="1">
    <location>
        <begin position="13"/>
        <end position="149"/>
    </location>
</feature>
<dbReference type="CDD" id="cd02199">
    <property type="entry name" value="YjgF_YER057c_UK114_like_1"/>
    <property type="match status" value="1"/>
</dbReference>
<dbReference type="SUPFAM" id="SSF55298">
    <property type="entry name" value="YjgF-like"/>
    <property type="match status" value="1"/>
</dbReference>
<accession>A0A060I8M4</accession>
<name>A0A060I8M4_RHIET</name>
<gene>
    <name evidence="2" type="ORF">IE4771_CH02855</name>
</gene>
<dbReference type="KEGG" id="rei:IE4771_CH02855"/>